<sequence>MRALLRWLLLGGVPLGVALAPLACDDSGYPQIIVRPGDPGDGGPSFDAAWPDAFPDGDAGDPDAPDAPSTPVWIGLTPNPVGDGAPKPGDVIAARLGALALGARATMLRRTPTALATDEGTQALAEEATFFHSRGVVLGFSLVIIDRAVAFLPPDLAEKPWNAPEVLAFTYASIDAAFAALGGAARFVVLGRDVDVRLAAHPDERAAFELFASDVLDYVRAHPLAAPDVRAGVGFSFEGVAAPDPSFLPLLDTSDVAVASYLPGLGAVEAGRASDISAHADTILARAADKEIVLESVGAPSSSFVGGSDDKQALFLETFFGALAPRRDRFVFVNVEALHDLGSVRCGERMSVLGEPAEGPYAAYACSLGLFTEQGQEKASWKAFLNGAAAFASP</sequence>
<feature type="chain" id="PRO_5020428203" evidence="2">
    <location>
        <begin position="24"/>
        <end position="394"/>
    </location>
</feature>
<reference evidence="3 4" key="1">
    <citation type="submission" date="2019-04" db="EMBL/GenBank/DDBJ databases">
        <authorList>
            <person name="Li Y."/>
            <person name="Wang J."/>
        </authorList>
    </citation>
    <scope>NUCLEOTIDE SEQUENCE [LARGE SCALE GENOMIC DNA]</scope>
    <source>
        <strain evidence="3 4">DSM 14668</strain>
    </source>
</reference>
<feature type="signal peptide" evidence="2">
    <location>
        <begin position="1"/>
        <end position="23"/>
    </location>
</feature>
<evidence type="ECO:0000256" key="2">
    <source>
        <dbReference type="SAM" id="SignalP"/>
    </source>
</evidence>
<feature type="region of interest" description="Disordered" evidence="1">
    <location>
        <begin position="35"/>
        <end position="70"/>
    </location>
</feature>
<accession>A0A4U1JDP5</accession>
<dbReference type="RefSeq" id="WP_136929522.1">
    <property type="nucleotide sequence ID" value="NZ_SSMQ01000012.1"/>
</dbReference>
<dbReference type="EMBL" id="SSMQ01000012">
    <property type="protein sequence ID" value="TKD08925.1"/>
    <property type="molecule type" value="Genomic_DNA"/>
</dbReference>
<proteinExistence type="predicted"/>
<organism evidence="3 4">
    <name type="scientific">Polyangium fumosum</name>
    <dbReference type="NCBI Taxonomy" id="889272"/>
    <lineage>
        <taxon>Bacteria</taxon>
        <taxon>Pseudomonadati</taxon>
        <taxon>Myxococcota</taxon>
        <taxon>Polyangia</taxon>
        <taxon>Polyangiales</taxon>
        <taxon>Polyangiaceae</taxon>
        <taxon>Polyangium</taxon>
    </lineage>
</organism>
<keyword evidence="2" id="KW-0732">Signal</keyword>
<dbReference type="AlphaFoldDB" id="A0A4U1JDP5"/>
<comment type="caution">
    <text evidence="3">The sequence shown here is derived from an EMBL/GenBank/DDBJ whole genome shotgun (WGS) entry which is preliminary data.</text>
</comment>
<feature type="compositionally biased region" description="Low complexity" evidence="1">
    <location>
        <begin position="44"/>
        <end position="57"/>
    </location>
</feature>
<evidence type="ECO:0000256" key="1">
    <source>
        <dbReference type="SAM" id="MobiDB-lite"/>
    </source>
</evidence>
<keyword evidence="4" id="KW-1185">Reference proteome</keyword>
<name>A0A4U1JDP5_9BACT</name>
<evidence type="ECO:0000313" key="4">
    <source>
        <dbReference type="Proteomes" id="UP000309215"/>
    </source>
</evidence>
<dbReference type="OrthoDB" id="5508505at2"/>
<protein>
    <submittedName>
        <fullName evidence="3">Uncharacterized protein</fullName>
    </submittedName>
</protein>
<evidence type="ECO:0000313" key="3">
    <source>
        <dbReference type="EMBL" id="TKD08925.1"/>
    </source>
</evidence>
<dbReference type="Proteomes" id="UP000309215">
    <property type="component" value="Unassembled WGS sequence"/>
</dbReference>
<gene>
    <name evidence="3" type="ORF">E8A74_14165</name>
</gene>